<dbReference type="RefSeq" id="WP_160175626.1">
    <property type="nucleotide sequence ID" value="NZ_QXWP01000009.1"/>
</dbReference>
<sequence length="122" mass="14458">MNEEAIREYEYNATELQQSLVKLKYEVEGYVYNDQYEKANMLYRLSDVKTKYVIYKGLFEHHDKALSEELEAPVIKSIEAYILQDFENYILQNVEDKVFVKNTILQSIEEAISGIPKQVFFK</sequence>
<organism evidence="1 2">
    <name type="scientific">Staphylococcus warneri</name>
    <dbReference type="NCBI Taxonomy" id="1292"/>
    <lineage>
        <taxon>Bacteria</taxon>
        <taxon>Bacillati</taxon>
        <taxon>Bacillota</taxon>
        <taxon>Bacilli</taxon>
        <taxon>Bacillales</taxon>
        <taxon>Staphylococcaceae</taxon>
        <taxon>Staphylococcus</taxon>
    </lineage>
</organism>
<protein>
    <submittedName>
        <fullName evidence="1">Uncharacterized protein</fullName>
    </submittedName>
</protein>
<dbReference type="AlphaFoldDB" id="A0AB36BIN7"/>
<gene>
    <name evidence="1" type="ORF">D3Z30_11585</name>
</gene>
<evidence type="ECO:0000313" key="1">
    <source>
        <dbReference type="EMBL" id="NBH31614.1"/>
    </source>
</evidence>
<reference evidence="1 2" key="1">
    <citation type="submission" date="2018-08" db="EMBL/GenBank/DDBJ databases">
        <title>Murine metabolic-syndrome-specific gut microbial biobank.</title>
        <authorList>
            <person name="Liu C."/>
        </authorList>
    </citation>
    <scope>NUCLEOTIDE SEQUENCE [LARGE SCALE GENOMIC DNA]</scope>
    <source>
        <strain evidence="1 2">1XD21-27</strain>
    </source>
</reference>
<proteinExistence type="predicted"/>
<dbReference type="Proteomes" id="UP000481807">
    <property type="component" value="Unassembled WGS sequence"/>
</dbReference>
<accession>A0AB36BIN7</accession>
<comment type="caution">
    <text evidence="1">The sequence shown here is derived from an EMBL/GenBank/DDBJ whole genome shotgun (WGS) entry which is preliminary data.</text>
</comment>
<dbReference type="EMBL" id="QXWP01000009">
    <property type="protein sequence ID" value="NBH31614.1"/>
    <property type="molecule type" value="Genomic_DNA"/>
</dbReference>
<evidence type="ECO:0000313" key="2">
    <source>
        <dbReference type="Proteomes" id="UP000481807"/>
    </source>
</evidence>
<name>A0AB36BIN7_STAWA</name>